<name>A0A9J6QME7_9FIRM</name>
<sequence length="75" mass="8456">MKIFYRFLENCPLEVESSYKIPEISFFCILLMPGASHPAAASHSGKRFRKAKGSSAIQQKPESFSEKFQNSAKKV</sequence>
<protein>
    <submittedName>
        <fullName evidence="2">Uncharacterized protein</fullName>
    </submittedName>
</protein>
<keyword evidence="3" id="KW-1185">Reference proteome</keyword>
<dbReference type="Proteomes" id="UP001065549">
    <property type="component" value="Unassembled WGS sequence"/>
</dbReference>
<proteinExistence type="predicted"/>
<reference evidence="2" key="1">
    <citation type="submission" date="2022-09" db="EMBL/GenBank/DDBJ databases">
        <title>Culturomic study of gut microbiota in children with autism spectrum disorder.</title>
        <authorList>
            <person name="Efimov B.A."/>
            <person name="Chaplin A.V."/>
            <person name="Sokolova S.R."/>
            <person name="Pikina A.P."/>
            <person name="Korzhanova M."/>
            <person name="Belova V."/>
            <person name="Korostin D."/>
        </authorList>
    </citation>
    <scope>NUCLEOTIDE SEQUENCE</scope>
    <source>
        <strain evidence="2">ASD5510</strain>
    </source>
</reference>
<comment type="caution">
    <text evidence="2">The sequence shown here is derived from an EMBL/GenBank/DDBJ whole genome shotgun (WGS) entry which is preliminary data.</text>
</comment>
<dbReference type="RefSeq" id="WP_253020580.1">
    <property type="nucleotide sequence ID" value="NZ_JAOSHN010000001.1"/>
</dbReference>
<gene>
    <name evidence="2" type="ORF">OBO34_01800</name>
</gene>
<feature type="region of interest" description="Disordered" evidence="1">
    <location>
        <begin position="37"/>
        <end position="75"/>
    </location>
</feature>
<dbReference type="EMBL" id="JAOSHN010000001">
    <property type="protein sequence ID" value="MCU7377082.1"/>
    <property type="molecule type" value="Genomic_DNA"/>
</dbReference>
<organism evidence="2 3">
    <name type="scientific">Hominibacterium faecale</name>
    <dbReference type="NCBI Taxonomy" id="2839743"/>
    <lineage>
        <taxon>Bacteria</taxon>
        <taxon>Bacillati</taxon>
        <taxon>Bacillota</taxon>
        <taxon>Clostridia</taxon>
        <taxon>Peptostreptococcales</taxon>
        <taxon>Anaerovoracaceae</taxon>
        <taxon>Hominibacterium</taxon>
    </lineage>
</organism>
<feature type="compositionally biased region" description="Polar residues" evidence="1">
    <location>
        <begin position="55"/>
        <end position="75"/>
    </location>
</feature>
<dbReference type="AlphaFoldDB" id="A0A9J6QME7"/>
<evidence type="ECO:0000313" key="2">
    <source>
        <dbReference type="EMBL" id="MCU7377082.1"/>
    </source>
</evidence>
<accession>A0A9J6QME7</accession>
<evidence type="ECO:0000313" key="3">
    <source>
        <dbReference type="Proteomes" id="UP001065549"/>
    </source>
</evidence>
<evidence type="ECO:0000256" key="1">
    <source>
        <dbReference type="SAM" id="MobiDB-lite"/>
    </source>
</evidence>